<gene>
    <name evidence="1" type="ORF">OWV82_004455</name>
</gene>
<name>A0ACC1YSL1_MELAZ</name>
<organism evidence="1 2">
    <name type="scientific">Melia azedarach</name>
    <name type="common">Chinaberry tree</name>
    <dbReference type="NCBI Taxonomy" id="155640"/>
    <lineage>
        <taxon>Eukaryota</taxon>
        <taxon>Viridiplantae</taxon>
        <taxon>Streptophyta</taxon>
        <taxon>Embryophyta</taxon>
        <taxon>Tracheophyta</taxon>
        <taxon>Spermatophyta</taxon>
        <taxon>Magnoliopsida</taxon>
        <taxon>eudicotyledons</taxon>
        <taxon>Gunneridae</taxon>
        <taxon>Pentapetalae</taxon>
        <taxon>rosids</taxon>
        <taxon>malvids</taxon>
        <taxon>Sapindales</taxon>
        <taxon>Meliaceae</taxon>
        <taxon>Melia</taxon>
    </lineage>
</organism>
<comment type="caution">
    <text evidence="1">The sequence shown here is derived from an EMBL/GenBank/DDBJ whole genome shotgun (WGS) entry which is preliminary data.</text>
</comment>
<dbReference type="EMBL" id="CM051395">
    <property type="protein sequence ID" value="KAJ4725610.1"/>
    <property type="molecule type" value="Genomic_DNA"/>
</dbReference>
<reference evidence="1 2" key="1">
    <citation type="journal article" date="2023" name="Science">
        <title>Complex scaffold remodeling in plant triterpene biosynthesis.</title>
        <authorList>
            <person name="De La Pena R."/>
            <person name="Hodgson H."/>
            <person name="Liu J.C."/>
            <person name="Stephenson M.J."/>
            <person name="Martin A.C."/>
            <person name="Owen C."/>
            <person name="Harkess A."/>
            <person name="Leebens-Mack J."/>
            <person name="Jimenez L.E."/>
            <person name="Osbourn A."/>
            <person name="Sattely E.S."/>
        </authorList>
    </citation>
    <scope>NUCLEOTIDE SEQUENCE [LARGE SCALE GENOMIC DNA]</scope>
    <source>
        <strain evidence="2">cv. JPN11</strain>
        <tissue evidence="1">Leaf</tissue>
    </source>
</reference>
<accession>A0ACC1YSL1</accession>
<evidence type="ECO:0000313" key="1">
    <source>
        <dbReference type="EMBL" id="KAJ4725610.1"/>
    </source>
</evidence>
<keyword evidence="2" id="KW-1185">Reference proteome</keyword>
<protein>
    <submittedName>
        <fullName evidence="1">Glycosyltransferase</fullName>
    </submittedName>
</protein>
<evidence type="ECO:0000313" key="2">
    <source>
        <dbReference type="Proteomes" id="UP001164539"/>
    </source>
</evidence>
<dbReference type="Proteomes" id="UP001164539">
    <property type="component" value="Chromosome 2"/>
</dbReference>
<sequence length="145" mass="16338">MSMAQNQKILKWLNDQPKSSVVFLCFGSFESFGVVQVKERAIGLENGGRIPGRDQGKRNGMSVGFTTQVEVLVWNSILERLWYGVAIATWPIYAEQQINAFRMAKELGLAMEMRLEFKIGGDFVMANEIELAMRSQMGGEVLITR</sequence>
<proteinExistence type="predicted"/>